<reference evidence="1 2" key="1">
    <citation type="submission" date="2020-04" db="EMBL/GenBank/DDBJ databases">
        <title>Azohydromonas sp. isolated from soil.</title>
        <authorList>
            <person name="Dahal R.H."/>
        </authorList>
    </citation>
    <scope>NUCLEOTIDE SEQUENCE [LARGE SCALE GENOMIC DNA]</scope>
    <source>
        <strain evidence="1 2">G-1-1-14</strain>
    </source>
</reference>
<proteinExistence type="predicted"/>
<accession>A0A848FGR9</accession>
<gene>
    <name evidence="1" type="ORF">HHL10_18885</name>
</gene>
<organism evidence="1 2">
    <name type="scientific">Azohydromonas caseinilytica</name>
    <dbReference type="NCBI Taxonomy" id="2728836"/>
    <lineage>
        <taxon>Bacteria</taxon>
        <taxon>Pseudomonadati</taxon>
        <taxon>Pseudomonadota</taxon>
        <taxon>Betaproteobacteria</taxon>
        <taxon>Burkholderiales</taxon>
        <taxon>Sphaerotilaceae</taxon>
        <taxon>Azohydromonas</taxon>
    </lineage>
</organism>
<keyword evidence="2" id="KW-1185">Reference proteome</keyword>
<sequence>MNASLPGATGQCCRCQHWQRRGGTLAPAAMGCRAFEREQPERTAALLATVAVERSSRGVCPVCEPLPDEPDSFIARDLPLVSASALPSTDIERL</sequence>
<protein>
    <submittedName>
        <fullName evidence="1">Uncharacterized protein</fullName>
    </submittedName>
</protein>
<name>A0A848FGR9_9BURK</name>
<comment type="caution">
    <text evidence="1">The sequence shown here is derived from an EMBL/GenBank/DDBJ whole genome shotgun (WGS) entry which is preliminary data.</text>
</comment>
<dbReference type="RefSeq" id="WP_169161947.1">
    <property type="nucleotide sequence ID" value="NZ_JABBFW010000014.1"/>
</dbReference>
<dbReference type="AlphaFoldDB" id="A0A848FGR9"/>
<dbReference type="Proteomes" id="UP000574067">
    <property type="component" value="Unassembled WGS sequence"/>
</dbReference>
<dbReference type="EMBL" id="JABBFW010000014">
    <property type="protein sequence ID" value="NML17051.1"/>
    <property type="molecule type" value="Genomic_DNA"/>
</dbReference>
<evidence type="ECO:0000313" key="2">
    <source>
        <dbReference type="Proteomes" id="UP000574067"/>
    </source>
</evidence>
<evidence type="ECO:0000313" key="1">
    <source>
        <dbReference type="EMBL" id="NML17051.1"/>
    </source>
</evidence>